<sequence length="61" mass="6818">MLGIKQQQIAELMKTAEHIEDSIRNYENLQDIGNGLEAKFNSSTSIRHVIKGFSSTVPRTA</sequence>
<protein>
    <submittedName>
        <fullName evidence="1">Uncharacterized protein</fullName>
    </submittedName>
</protein>
<reference evidence="1" key="1">
    <citation type="submission" date="2021-06" db="EMBL/GenBank/DDBJ databases">
        <title>Parelaphostrongylus tenuis whole genome reference sequence.</title>
        <authorList>
            <person name="Garwood T.J."/>
            <person name="Larsen P.A."/>
            <person name="Fountain-Jones N.M."/>
            <person name="Garbe J.R."/>
            <person name="Macchietto M.G."/>
            <person name="Kania S.A."/>
            <person name="Gerhold R.W."/>
            <person name="Richards J.E."/>
            <person name="Wolf T.M."/>
        </authorList>
    </citation>
    <scope>NUCLEOTIDE SEQUENCE</scope>
    <source>
        <strain evidence="1">MNPRO001-30</strain>
        <tissue evidence="1">Meninges</tissue>
    </source>
</reference>
<dbReference type="EMBL" id="JAHQIW010007221">
    <property type="protein sequence ID" value="KAJ1373058.1"/>
    <property type="molecule type" value="Genomic_DNA"/>
</dbReference>
<comment type="caution">
    <text evidence="1">The sequence shown here is derived from an EMBL/GenBank/DDBJ whole genome shotgun (WGS) entry which is preliminary data.</text>
</comment>
<proteinExistence type="predicted"/>
<organism evidence="1 2">
    <name type="scientific">Parelaphostrongylus tenuis</name>
    <name type="common">Meningeal worm</name>
    <dbReference type="NCBI Taxonomy" id="148309"/>
    <lineage>
        <taxon>Eukaryota</taxon>
        <taxon>Metazoa</taxon>
        <taxon>Ecdysozoa</taxon>
        <taxon>Nematoda</taxon>
        <taxon>Chromadorea</taxon>
        <taxon>Rhabditida</taxon>
        <taxon>Rhabditina</taxon>
        <taxon>Rhabditomorpha</taxon>
        <taxon>Strongyloidea</taxon>
        <taxon>Metastrongylidae</taxon>
        <taxon>Parelaphostrongylus</taxon>
    </lineage>
</organism>
<evidence type="ECO:0000313" key="2">
    <source>
        <dbReference type="Proteomes" id="UP001196413"/>
    </source>
</evidence>
<evidence type="ECO:0000313" key="1">
    <source>
        <dbReference type="EMBL" id="KAJ1373058.1"/>
    </source>
</evidence>
<keyword evidence="2" id="KW-1185">Reference proteome</keyword>
<accession>A0AAD5WKS3</accession>
<dbReference type="Proteomes" id="UP001196413">
    <property type="component" value="Unassembled WGS sequence"/>
</dbReference>
<name>A0AAD5WKS3_PARTN</name>
<dbReference type="AlphaFoldDB" id="A0AAD5WKS3"/>
<gene>
    <name evidence="1" type="ORF">KIN20_035387</name>
</gene>